<comment type="caution">
    <text evidence="1">The sequence shown here is derived from an EMBL/GenBank/DDBJ whole genome shotgun (WGS) entry which is preliminary data.</text>
</comment>
<dbReference type="AlphaFoldDB" id="A0AAV7H7H4"/>
<accession>A0AAV7H7H4</accession>
<sequence length="68" mass="7584">MGITESEIAKEAGKAMRLLKKSLKQYIDIGQASSDTAVKKLLGEGYVLQLSAKYKSTHKCTHCLRHYL</sequence>
<evidence type="ECO:0000313" key="1">
    <source>
        <dbReference type="EMBL" id="KAH0463458.1"/>
    </source>
</evidence>
<proteinExistence type="predicted"/>
<evidence type="ECO:0000313" key="2">
    <source>
        <dbReference type="Proteomes" id="UP000775213"/>
    </source>
</evidence>
<dbReference type="Proteomes" id="UP000775213">
    <property type="component" value="Unassembled WGS sequence"/>
</dbReference>
<gene>
    <name evidence="1" type="ORF">IEQ34_008040</name>
</gene>
<keyword evidence="2" id="KW-1185">Reference proteome</keyword>
<name>A0AAV7H7H4_DENCH</name>
<organism evidence="1 2">
    <name type="scientific">Dendrobium chrysotoxum</name>
    <name type="common">Orchid</name>
    <dbReference type="NCBI Taxonomy" id="161865"/>
    <lineage>
        <taxon>Eukaryota</taxon>
        <taxon>Viridiplantae</taxon>
        <taxon>Streptophyta</taxon>
        <taxon>Embryophyta</taxon>
        <taxon>Tracheophyta</taxon>
        <taxon>Spermatophyta</taxon>
        <taxon>Magnoliopsida</taxon>
        <taxon>Liliopsida</taxon>
        <taxon>Asparagales</taxon>
        <taxon>Orchidaceae</taxon>
        <taxon>Epidendroideae</taxon>
        <taxon>Malaxideae</taxon>
        <taxon>Dendrobiinae</taxon>
        <taxon>Dendrobium</taxon>
    </lineage>
</organism>
<protein>
    <submittedName>
        <fullName evidence="1">Uncharacterized protein</fullName>
    </submittedName>
</protein>
<dbReference type="EMBL" id="JAGFBR010000008">
    <property type="protein sequence ID" value="KAH0463458.1"/>
    <property type="molecule type" value="Genomic_DNA"/>
</dbReference>
<reference evidence="1 2" key="1">
    <citation type="journal article" date="2021" name="Hortic Res">
        <title>Chromosome-scale assembly of the Dendrobium chrysotoxum genome enhances the understanding of orchid evolution.</title>
        <authorList>
            <person name="Zhang Y."/>
            <person name="Zhang G.Q."/>
            <person name="Zhang D."/>
            <person name="Liu X.D."/>
            <person name="Xu X.Y."/>
            <person name="Sun W.H."/>
            <person name="Yu X."/>
            <person name="Zhu X."/>
            <person name="Wang Z.W."/>
            <person name="Zhao X."/>
            <person name="Zhong W.Y."/>
            <person name="Chen H."/>
            <person name="Yin W.L."/>
            <person name="Huang T."/>
            <person name="Niu S.C."/>
            <person name="Liu Z.J."/>
        </authorList>
    </citation>
    <scope>NUCLEOTIDE SEQUENCE [LARGE SCALE GENOMIC DNA]</scope>
    <source>
        <strain evidence="1">Lindl</strain>
    </source>
</reference>